<protein>
    <recommendedName>
        <fullName evidence="6">G-protein coupled receptors family 1 profile domain-containing protein</fullName>
    </recommendedName>
</protein>
<comment type="caution">
    <text evidence="7">The sequence shown here is derived from an EMBL/GenBank/DDBJ whole genome shotgun (WGS) entry which is preliminary data.</text>
</comment>
<feature type="transmembrane region" description="Helical" evidence="5">
    <location>
        <begin position="174"/>
        <end position="195"/>
    </location>
</feature>
<keyword evidence="8" id="KW-1185">Reference proteome</keyword>
<dbReference type="PROSITE" id="PS50262">
    <property type="entry name" value="G_PROTEIN_RECEP_F1_2"/>
    <property type="match status" value="1"/>
</dbReference>
<gene>
    <name evidence="7" type="ORF">CYNAS_LOCUS18932</name>
</gene>
<sequence length="325" mass="36123">MTDSMSRMNFFLVTDVIVLALQALAIFFNTIVLFALYKVKKNTISIHLVMYLAITDLLHAIAISFYTIYLILNWDPVRIDMDPYAVVISAIPLTFQLKINITLTIAIALDRVSALYAPLQYKMIPVKKYATTALVTGIIFGLFDIMVEFCISPIRRKVDCAAVGCFLSLRFRSYWGISNMVLGLIIIALTAIVLLRLQQMQTRSRGTRLSQANDLSKFAKANKSSASFLLSSLVCLTIPSVIVGGAQLFGFSLFEYVGPFYLVGLLCAGCMNCIVYALFHSGLKKHLKSLAIEMGSNGLIRDVQKNSGSTKTSSYTSRMHCELRQ</sequence>
<evidence type="ECO:0000259" key="6">
    <source>
        <dbReference type="PROSITE" id="PS50262"/>
    </source>
</evidence>
<evidence type="ECO:0000256" key="4">
    <source>
        <dbReference type="ARBA" id="ARBA00023136"/>
    </source>
</evidence>
<evidence type="ECO:0000313" key="7">
    <source>
        <dbReference type="EMBL" id="CAJ0606949.1"/>
    </source>
</evidence>
<name>A0AA36MBM4_CYLNA</name>
<feature type="domain" description="G-protein coupled receptors family 1 profile" evidence="6">
    <location>
        <begin position="28"/>
        <end position="276"/>
    </location>
</feature>
<dbReference type="SUPFAM" id="SSF81321">
    <property type="entry name" value="Family A G protein-coupled receptor-like"/>
    <property type="match status" value="1"/>
</dbReference>
<keyword evidence="4 5" id="KW-0472">Membrane</keyword>
<feature type="transmembrane region" description="Helical" evidence="5">
    <location>
        <begin position="84"/>
        <end position="109"/>
    </location>
</feature>
<evidence type="ECO:0000256" key="3">
    <source>
        <dbReference type="ARBA" id="ARBA00022989"/>
    </source>
</evidence>
<evidence type="ECO:0000313" key="8">
    <source>
        <dbReference type="Proteomes" id="UP001176961"/>
    </source>
</evidence>
<feature type="transmembrane region" description="Helical" evidence="5">
    <location>
        <begin position="48"/>
        <end position="72"/>
    </location>
</feature>
<dbReference type="Pfam" id="PF10316">
    <property type="entry name" value="7TM_GPCR_Srbc"/>
    <property type="match status" value="1"/>
</dbReference>
<dbReference type="CDD" id="cd00637">
    <property type="entry name" value="7tm_classA_rhodopsin-like"/>
    <property type="match status" value="1"/>
</dbReference>
<evidence type="ECO:0000256" key="5">
    <source>
        <dbReference type="SAM" id="Phobius"/>
    </source>
</evidence>
<feature type="transmembrane region" description="Helical" evidence="5">
    <location>
        <begin position="12"/>
        <end position="36"/>
    </location>
</feature>
<proteinExistence type="predicted"/>
<feature type="transmembrane region" description="Helical" evidence="5">
    <location>
        <begin position="228"/>
        <end position="254"/>
    </location>
</feature>
<dbReference type="Gene3D" id="1.20.1070.10">
    <property type="entry name" value="Rhodopsin 7-helix transmembrane proteins"/>
    <property type="match status" value="1"/>
</dbReference>
<organism evidence="7 8">
    <name type="scientific">Cylicocyclus nassatus</name>
    <name type="common">Nematode worm</name>
    <dbReference type="NCBI Taxonomy" id="53992"/>
    <lineage>
        <taxon>Eukaryota</taxon>
        <taxon>Metazoa</taxon>
        <taxon>Ecdysozoa</taxon>
        <taxon>Nematoda</taxon>
        <taxon>Chromadorea</taxon>
        <taxon>Rhabditida</taxon>
        <taxon>Rhabditina</taxon>
        <taxon>Rhabditomorpha</taxon>
        <taxon>Strongyloidea</taxon>
        <taxon>Strongylidae</taxon>
        <taxon>Cylicocyclus</taxon>
    </lineage>
</organism>
<evidence type="ECO:0000256" key="2">
    <source>
        <dbReference type="ARBA" id="ARBA00022692"/>
    </source>
</evidence>
<reference evidence="7" key="1">
    <citation type="submission" date="2023-07" db="EMBL/GenBank/DDBJ databases">
        <authorList>
            <consortium name="CYATHOMIX"/>
        </authorList>
    </citation>
    <scope>NUCLEOTIDE SEQUENCE</scope>
    <source>
        <strain evidence="7">N/A</strain>
    </source>
</reference>
<dbReference type="InterPro" id="IPR019420">
    <property type="entry name" value="7TM_GPCR_serpentine_rcpt_Srbc"/>
</dbReference>
<dbReference type="PANTHER" id="PTHR46955:SF4">
    <property type="entry name" value="G-PROTEIN COUPLED RECEPTORS FAMILY 1 PROFILE DOMAIN-CONTAINING PROTEIN-RELATED"/>
    <property type="match status" value="1"/>
</dbReference>
<feature type="transmembrane region" description="Helical" evidence="5">
    <location>
        <begin position="129"/>
        <end position="154"/>
    </location>
</feature>
<dbReference type="InterPro" id="IPR052322">
    <property type="entry name" value="Mito_rRNA_Mtase_NSUN4"/>
</dbReference>
<dbReference type="Proteomes" id="UP001176961">
    <property type="component" value="Unassembled WGS sequence"/>
</dbReference>
<dbReference type="EMBL" id="CATQJL010000316">
    <property type="protein sequence ID" value="CAJ0606949.1"/>
    <property type="molecule type" value="Genomic_DNA"/>
</dbReference>
<dbReference type="PANTHER" id="PTHR46955">
    <property type="entry name" value="PROTEIN CBG01349-RELATED"/>
    <property type="match status" value="1"/>
</dbReference>
<dbReference type="AlphaFoldDB" id="A0AA36MBM4"/>
<comment type="subcellular location">
    <subcellularLocation>
        <location evidence="1">Membrane</location>
    </subcellularLocation>
</comment>
<accession>A0AA36MBM4</accession>
<dbReference type="InterPro" id="IPR017452">
    <property type="entry name" value="GPCR_Rhodpsn_7TM"/>
</dbReference>
<dbReference type="GO" id="GO:0016020">
    <property type="term" value="C:membrane"/>
    <property type="evidence" value="ECO:0007669"/>
    <property type="project" value="UniProtKB-SubCell"/>
</dbReference>
<keyword evidence="3 5" id="KW-1133">Transmembrane helix</keyword>
<keyword evidence="2 5" id="KW-0812">Transmembrane</keyword>
<evidence type="ECO:0000256" key="1">
    <source>
        <dbReference type="ARBA" id="ARBA00004370"/>
    </source>
</evidence>
<feature type="transmembrane region" description="Helical" evidence="5">
    <location>
        <begin position="260"/>
        <end position="279"/>
    </location>
</feature>